<sequence>MVPRPLLDILSPEVKSLCAKTRFPYTCETSIAKLPETTIVPARQKDGLGVLTLAVDAVRAKIAEARKAAKELAADPRMDKTAINDCMAMYDDITTSYDTGMAALKRGDKATAATSFDAARTFVDTCDQGFLDRSAGLKPAIAGEEKMLAELSSNVLALNKYT</sequence>
<dbReference type="Proteomes" id="UP001732700">
    <property type="component" value="Chromosome 7C"/>
</dbReference>
<name>A0ACD6A2Z4_AVESA</name>
<reference evidence="1" key="1">
    <citation type="submission" date="2021-05" db="EMBL/GenBank/DDBJ databases">
        <authorList>
            <person name="Scholz U."/>
            <person name="Mascher M."/>
            <person name="Fiebig A."/>
        </authorList>
    </citation>
    <scope>NUCLEOTIDE SEQUENCE [LARGE SCALE GENOMIC DNA]</scope>
</reference>
<evidence type="ECO:0000313" key="1">
    <source>
        <dbReference type="EnsemblPlants" id="AVESA.00010b.r2.7CG0679600.1.CDS.1"/>
    </source>
</evidence>
<evidence type="ECO:0000313" key="2">
    <source>
        <dbReference type="Proteomes" id="UP001732700"/>
    </source>
</evidence>
<dbReference type="EnsemblPlants" id="AVESA.00010b.r2.7CG0679600.1">
    <property type="protein sequence ID" value="AVESA.00010b.r2.7CG0679600.1.CDS.1"/>
    <property type="gene ID" value="AVESA.00010b.r2.7CG0679600"/>
</dbReference>
<keyword evidence="2" id="KW-1185">Reference proteome</keyword>
<organism evidence="1 2">
    <name type="scientific">Avena sativa</name>
    <name type="common">Oat</name>
    <dbReference type="NCBI Taxonomy" id="4498"/>
    <lineage>
        <taxon>Eukaryota</taxon>
        <taxon>Viridiplantae</taxon>
        <taxon>Streptophyta</taxon>
        <taxon>Embryophyta</taxon>
        <taxon>Tracheophyta</taxon>
        <taxon>Spermatophyta</taxon>
        <taxon>Magnoliopsida</taxon>
        <taxon>Liliopsida</taxon>
        <taxon>Poales</taxon>
        <taxon>Poaceae</taxon>
        <taxon>BOP clade</taxon>
        <taxon>Pooideae</taxon>
        <taxon>Poodae</taxon>
        <taxon>Poeae</taxon>
        <taxon>Poeae Chloroplast Group 1 (Aveneae type)</taxon>
        <taxon>Aveninae</taxon>
        <taxon>Avena</taxon>
    </lineage>
</organism>
<accession>A0ACD6A2Z4</accession>
<proteinExistence type="predicted"/>
<protein>
    <submittedName>
        <fullName evidence="1">Uncharacterized protein</fullName>
    </submittedName>
</protein>
<reference evidence="1" key="2">
    <citation type="submission" date="2025-09" db="UniProtKB">
        <authorList>
            <consortium name="EnsemblPlants"/>
        </authorList>
    </citation>
    <scope>IDENTIFICATION</scope>
</reference>